<dbReference type="InterPro" id="IPR016186">
    <property type="entry name" value="C-type_lectin-like/link_sf"/>
</dbReference>
<evidence type="ECO:0000313" key="3">
    <source>
        <dbReference type="Proteomes" id="UP000007635"/>
    </source>
</evidence>
<protein>
    <recommendedName>
        <fullName evidence="1">Collagenase NC10/endostatin domain-containing protein</fullName>
    </recommendedName>
</protein>
<dbReference type="Ensembl" id="ENSGACT00000058479.1">
    <property type="protein sequence ID" value="ENSGACP00000066375.1"/>
    <property type="gene ID" value="ENSGACG00000031080.1"/>
</dbReference>
<accession>A0AAQ4RSC6</accession>
<dbReference type="Pfam" id="PF06482">
    <property type="entry name" value="Endostatin"/>
    <property type="match status" value="1"/>
</dbReference>
<keyword evidence="3" id="KW-1185">Reference proteome</keyword>
<proteinExistence type="predicted"/>
<evidence type="ECO:0000313" key="2">
    <source>
        <dbReference type="Ensembl" id="ENSGACP00000066375.1"/>
    </source>
</evidence>
<reference evidence="2" key="3">
    <citation type="submission" date="2025-09" db="UniProtKB">
        <authorList>
            <consortium name="Ensembl"/>
        </authorList>
    </citation>
    <scope>IDENTIFICATION</scope>
</reference>
<dbReference type="Gene3D" id="3.10.100.10">
    <property type="entry name" value="Mannose-Binding Protein A, subunit A"/>
    <property type="match status" value="1"/>
</dbReference>
<dbReference type="InterPro" id="IPR016187">
    <property type="entry name" value="CTDL_fold"/>
</dbReference>
<reference evidence="2" key="2">
    <citation type="submission" date="2025-08" db="UniProtKB">
        <authorList>
            <consortium name="Ensembl"/>
        </authorList>
    </citation>
    <scope>IDENTIFICATION</scope>
</reference>
<dbReference type="InterPro" id="IPR010515">
    <property type="entry name" value="Collagenase_NC10/endostatin"/>
</dbReference>
<feature type="domain" description="Collagenase NC10/endostatin" evidence="1">
    <location>
        <begin position="1"/>
        <end position="154"/>
    </location>
</feature>
<dbReference type="Proteomes" id="UP000007635">
    <property type="component" value="Chromosome I"/>
</dbReference>
<dbReference type="SUPFAM" id="SSF56436">
    <property type="entry name" value="C-type lectin-like"/>
    <property type="match status" value="1"/>
</dbReference>
<evidence type="ECO:0000259" key="1">
    <source>
        <dbReference type="Pfam" id="PF06482"/>
    </source>
</evidence>
<sequence>MRGIRGADYLCFTQAQAVGLKGTFRAFLSARLQDLHSIVRKADRDRVPIVNLKDEVLFDSWDAVFNDGRVKDNVPIYSFDGKDVLNDGTWPDKMVWHGSTGGGQGHVDGMCEMWRVDNRAVTGMASPLQSGSLLQASASSCSGSYVVLCIENSYAAEAKR</sequence>
<organism evidence="2 3">
    <name type="scientific">Gasterosteus aculeatus aculeatus</name>
    <name type="common">three-spined stickleback</name>
    <dbReference type="NCBI Taxonomy" id="481459"/>
    <lineage>
        <taxon>Eukaryota</taxon>
        <taxon>Metazoa</taxon>
        <taxon>Chordata</taxon>
        <taxon>Craniata</taxon>
        <taxon>Vertebrata</taxon>
        <taxon>Euteleostomi</taxon>
        <taxon>Actinopterygii</taxon>
        <taxon>Neopterygii</taxon>
        <taxon>Teleostei</taxon>
        <taxon>Neoteleostei</taxon>
        <taxon>Acanthomorphata</taxon>
        <taxon>Eupercaria</taxon>
        <taxon>Perciformes</taxon>
        <taxon>Cottioidei</taxon>
        <taxon>Gasterosteales</taxon>
        <taxon>Gasterosteidae</taxon>
        <taxon>Gasterosteus</taxon>
    </lineage>
</organism>
<name>A0AAQ4RSC6_GASAC</name>
<dbReference type="AlphaFoldDB" id="A0AAQ4RSC6"/>
<dbReference type="GeneTree" id="ENSGT00940000165423"/>
<reference evidence="2 3" key="1">
    <citation type="journal article" date="2021" name="G3 (Bethesda)">
        <title>Improved contiguity of the threespine stickleback genome using long-read sequencing.</title>
        <authorList>
            <person name="Nath S."/>
            <person name="Shaw D.E."/>
            <person name="White M.A."/>
        </authorList>
    </citation>
    <scope>NUCLEOTIDE SEQUENCE [LARGE SCALE GENOMIC DNA]</scope>
    <source>
        <strain evidence="2 3">Lake Benthic</strain>
    </source>
</reference>